<keyword evidence="3" id="KW-1185">Reference proteome</keyword>
<evidence type="ECO:0000259" key="1">
    <source>
        <dbReference type="Pfam" id="PF13966"/>
    </source>
</evidence>
<feature type="domain" description="Reverse transcriptase zinc-binding" evidence="1">
    <location>
        <begin position="57"/>
        <end position="128"/>
    </location>
</feature>
<proteinExistence type="predicted"/>
<name>A0A2Z6N995_TRISU</name>
<dbReference type="Proteomes" id="UP000242715">
    <property type="component" value="Unassembled WGS sequence"/>
</dbReference>
<dbReference type="AlphaFoldDB" id="A0A2Z6N995"/>
<accession>A0A2Z6N995</accession>
<gene>
    <name evidence="2" type="ORF">TSUD_60720</name>
</gene>
<dbReference type="PANTHER" id="PTHR36617">
    <property type="entry name" value="PROTEIN, PUTATIVE-RELATED"/>
    <property type="match status" value="1"/>
</dbReference>
<dbReference type="PANTHER" id="PTHR36617:SF16">
    <property type="entry name" value="OS04G0516500 PROTEIN"/>
    <property type="match status" value="1"/>
</dbReference>
<dbReference type="OrthoDB" id="1193612at2759"/>
<sequence>MGNWENNSWHWKVEWTEPFIESETAADAEFLLLLEQVQPCREGEDRRRWIPNTVGVFSVKSAYTALQTRIVLTDLDSFTSSALKRLWKNNAPSKVIVFGWKLLLDMLPTREALFNKGILNNSMASWMNKDYITTVTVPQHFISFGDLCHGGSSNRICFEHSQWGTHNSASGVDSSNGSMFEVECGS</sequence>
<protein>
    <recommendedName>
        <fullName evidence="1">Reverse transcriptase zinc-binding domain-containing protein</fullName>
    </recommendedName>
</protein>
<evidence type="ECO:0000313" key="3">
    <source>
        <dbReference type="Proteomes" id="UP000242715"/>
    </source>
</evidence>
<organism evidence="2 3">
    <name type="scientific">Trifolium subterraneum</name>
    <name type="common">Subterranean clover</name>
    <dbReference type="NCBI Taxonomy" id="3900"/>
    <lineage>
        <taxon>Eukaryota</taxon>
        <taxon>Viridiplantae</taxon>
        <taxon>Streptophyta</taxon>
        <taxon>Embryophyta</taxon>
        <taxon>Tracheophyta</taxon>
        <taxon>Spermatophyta</taxon>
        <taxon>Magnoliopsida</taxon>
        <taxon>eudicotyledons</taxon>
        <taxon>Gunneridae</taxon>
        <taxon>Pentapetalae</taxon>
        <taxon>rosids</taxon>
        <taxon>fabids</taxon>
        <taxon>Fabales</taxon>
        <taxon>Fabaceae</taxon>
        <taxon>Papilionoideae</taxon>
        <taxon>50 kb inversion clade</taxon>
        <taxon>NPAAA clade</taxon>
        <taxon>Hologalegina</taxon>
        <taxon>IRL clade</taxon>
        <taxon>Trifolieae</taxon>
        <taxon>Trifolium</taxon>
    </lineage>
</organism>
<dbReference type="InterPro" id="IPR026960">
    <property type="entry name" value="RVT-Znf"/>
</dbReference>
<dbReference type="Pfam" id="PF13966">
    <property type="entry name" value="zf-RVT"/>
    <property type="match status" value="1"/>
</dbReference>
<evidence type="ECO:0000313" key="2">
    <source>
        <dbReference type="EMBL" id="GAU40281.1"/>
    </source>
</evidence>
<reference evidence="3" key="1">
    <citation type="journal article" date="2017" name="Front. Plant Sci.">
        <title>Climate Clever Clovers: New Paradigm to Reduce the Environmental Footprint of Ruminants by Breeding Low Methanogenic Forages Utilizing Haplotype Variation.</title>
        <authorList>
            <person name="Kaur P."/>
            <person name="Appels R."/>
            <person name="Bayer P.E."/>
            <person name="Keeble-Gagnere G."/>
            <person name="Wang J."/>
            <person name="Hirakawa H."/>
            <person name="Shirasawa K."/>
            <person name="Vercoe P."/>
            <person name="Stefanova K."/>
            <person name="Durmic Z."/>
            <person name="Nichols P."/>
            <person name="Revell C."/>
            <person name="Isobe S.N."/>
            <person name="Edwards D."/>
            <person name="Erskine W."/>
        </authorList>
    </citation>
    <scope>NUCLEOTIDE SEQUENCE [LARGE SCALE GENOMIC DNA]</scope>
    <source>
        <strain evidence="3">cv. Daliak</strain>
    </source>
</reference>
<dbReference type="EMBL" id="DF973797">
    <property type="protein sequence ID" value="GAU40281.1"/>
    <property type="molecule type" value="Genomic_DNA"/>
</dbReference>